<proteinExistence type="predicted"/>
<keyword evidence="2" id="KW-1185">Reference proteome</keyword>
<sequence length="182" mass="20107">MTWSAGKRGRSGGKRGRLWISNRDGGFVGADASYRERRSRVPLPRSQHACGAGEATLNIHGARPRRVDVAAARPAFMAIATIDDCRRGRRIGGSDRSFGNDPWRCTVCYPRTCTSGDFVRNCDRSGIGRKMKGITSPACQKQMKTDKRKCRNGSEIRSAGRKHCGCNCGQSNHLCTFWANRL</sequence>
<gene>
    <name evidence="1" type="primary">Acey_s1194.g3746</name>
    <name evidence="1" type="ORF">Y032_1194g3746</name>
</gene>
<evidence type="ECO:0000313" key="1">
    <source>
        <dbReference type="EMBL" id="EYC35012.1"/>
    </source>
</evidence>
<protein>
    <submittedName>
        <fullName evidence="1">Uncharacterized protein</fullName>
    </submittedName>
</protein>
<accession>A0A016W6V1</accession>
<evidence type="ECO:0000313" key="2">
    <source>
        <dbReference type="Proteomes" id="UP000024635"/>
    </source>
</evidence>
<dbReference type="AlphaFoldDB" id="A0A016W6V1"/>
<organism evidence="1 2">
    <name type="scientific">Ancylostoma ceylanicum</name>
    <dbReference type="NCBI Taxonomy" id="53326"/>
    <lineage>
        <taxon>Eukaryota</taxon>
        <taxon>Metazoa</taxon>
        <taxon>Ecdysozoa</taxon>
        <taxon>Nematoda</taxon>
        <taxon>Chromadorea</taxon>
        <taxon>Rhabditida</taxon>
        <taxon>Rhabditina</taxon>
        <taxon>Rhabditomorpha</taxon>
        <taxon>Strongyloidea</taxon>
        <taxon>Ancylostomatidae</taxon>
        <taxon>Ancylostomatinae</taxon>
        <taxon>Ancylostoma</taxon>
    </lineage>
</organism>
<name>A0A016W6V1_9BILA</name>
<reference evidence="2" key="1">
    <citation type="journal article" date="2015" name="Nat. Genet.">
        <title>The genome and transcriptome of the zoonotic hookworm Ancylostoma ceylanicum identify infection-specific gene families.</title>
        <authorList>
            <person name="Schwarz E.M."/>
            <person name="Hu Y."/>
            <person name="Antoshechkin I."/>
            <person name="Miller M.M."/>
            <person name="Sternberg P.W."/>
            <person name="Aroian R.V."/>
        </authorList>
    </citation>
    <scope>NUCLEOTIDE SEQUENCE</scope>
    <source>
        <strain evidence="2">HY135</strain>
    </source>
</reference>
<dbReference type="EMBL" id="JARK01000793">
    <property type="protein sequence ID" value="EYC35012.1"/>
    <property type="molecule type" value="Genomic_DNA"/>
</dbReference>
<comment type="caution">
    <text evidence="1">The sequence shown here is derived from an EMBL/GenBank/DDBJ whole genome shotgun (WGS) entry which is preliminary data.</text>
</comment>
<dbReference type="Proteomes" id="UP000024635">
    <property type="component" value="Unassembled WGS sequence"/>
</dbReference>